<sequence length="565" mass="60807">MAQGGQAGKGGDVTVFAPDGIAGAADDGAAAFTTDGNTVYFMRGTDSFTLMESHRVDGRWSTPRVAPFSGRWRDLDPAMAPDGSYLLFVSNRPVSGTAPLDAVHAGQRRAGQGMNLWRVDRRGNGWGKPVRLPDVVNTCSMSFAPSVAADSSIYFIGCVGADEGLHLLRSIWRDGHYQAPYVVKLGTADALIRDPAIAPDRSFIVVATKRTAQQPYRLAIAFHTREGWSALQDLGDTVNGGKHSMGAQLGPDHRTLYFYSDRRLPPTDPDRGAAWNNGNDHIWQVSLAPWLDAAQTAGATATAQLPWQAEHDASPAFAPDGDTVFFARGHGESRRILLADRDGDTWSPPRPAPFAGAWMDMEPAMAPDGSYLVFASNRPAIAGGAALDGYYDGKPQPRRGGNLWRTDRRAGGWSTPVRLPETVNRSSSVYAPALAADGSVYFMQADPKTSHFRLYVSHLADGQLQPATPLSFSDGVTDDYDPAVAPDQSFVVFTSDRPPSSSTASDIFIAFARPGGWSKPVALGVAGTESRLDPDLSTLYFSGADNHIQSFALGPWLARHPKWSE</sequence>
<dbReference type="Proteomes" id="UP000306317">
    <property type="component" value="Unassembled WGS sequence"/>
</dbReference>
<dbReference type="Pfam" id="PF07676">
    <property type="entry name" value="PD40"/>
    <property type="match status" value="4"/>
</dbReference>
<name>A0A4S3KPZ1_9GAMM</name>
<dbReference type="SUPFAM" id="SSF82171">
    <property type="entry name" value="DPP6 N-terminal domain-like"/>
    <property type="match status" value="2"/>
</dbReference>
<proteinExistence type="predicted"/>
<evidence type="ECO:0000313" key="2">
    <source>
        <dbReference type="Proteomes" id="UP000306317"/>
    </source>
</evidence>
<dbReference type="AlphaFoldDB" id="A0A4S3KPZ1"/>
<dbReference type="InterPro" id="IPR011659">
    <property type="entry name" value="WD40"/>
</dbReference>
<reference evidence="1 2" key="1">
    <citation type="submission" date="2017-02" db="EMBL/GenBank/DDBJ databases">
        <title>Whole genome sequencing of Rhodanobacter lindaniclasticus DSM 17932.</title>
        <authorList>
            <person name="Kumar S."/>
            <person name="Patil P."/>
            <person name="Patil P.B."/>
        </authorList>
    </citation>
    <scope>NUCLEOTIDE SEQUENCE [LARGE SCALE GENOMIC DNA]</scope>
    <source>
        <strain evidence="1 2">DSM 17932</strain>
    </source>
</reference>
<organism evidence="1 2">
    <name type="scientific">Rhodanobacter lindaniclasticus</name>
    <dbReference type="NCBI Taxonomy" id="75310"/>
    <lineage>
        <taxon>Bacteria</taxon>
        <taxon>Pseudomonadati</taxon>
        <taxon>Pseudomonadota</taxon>
        <taxon>Gammaproteobacteria</taxon>
        <taxon>Lysobacterales</taxon>
        <taxon>Rhodanobacteraceae</taxon>
        <taxon>Rhodanobacter</taxon>
    </lineage>
</organism>
<comment type="caution">
    <text evidence="1">The sequence shown here is derived from an EMBL/GenBank/DDBJ whole genome shotgun (WGS) entry which is preliminary data.</text>
</comment>
<evidence type="ECO:0000313" key="1">
    <source>
        <dbReference type="EMBL" id="THD10184.1"/>
    </source>
</evidence>
<keyword evidence="2" id="KW-1185">Reference proteome</keyword>
<dbReference type="InterPro" id="IPR011042">
    <property type="entry name" value="6-blade_b-propeller_TolB-like"/>
</dbReference>
<accession>A0A4S3KPZ1</accession>
<dbReference type="EMBL" id="MWIO01000002">
    <property type="protein sequence ID" value="THD10184.1"/>
    <property type="molecule type" value="Genomic_DNA"/>
</dbReference>
<dbReference type="Gene3D" id="2.120.10.30">
    <property type="entry name" value="TolB, C-terminal domain"/>
    <property type="match status" value="3"/>
</dbReference>
<gene>
    <name evidence="1" type="ORF">B1991_00300</name>
</gene>
<protein>
    <submittedName>
        <fullName evidence="1">Uncharacterized protein</fullName>
    </submittedName>
</protein>